<dbReference type="NCBIfam" id="TIGR00217">
    <property type="entry name" value="malQ"/>
    <property type="match status" value="1"/>
</dbReference>
<dbReference type="InterPro" id="IPR048458">
    <property type="entry name" value="MalQ_N"/>
</dbReference>
<dbReference type="InterPro" id="IPR017853">
    <property type="entry name" value="GH"/>
</dbReference>
<dbReference type="OrthoDB" id="9763489at2"/>
<feature type="domain" description="MalQ N-terminal beta-sandwich" evidence="11">
    <location>
        <begin position="54"/>
        <end position="127"/>
    </location>
</feature>
<gene>
    <name evidence="12" type="ORF">EDC52_10862</name>
</gene>
<dbReference type="PANTHER" id="PTHR32438">
    <property type="entry name" value="4-ALPHA-GLUCANOTRANSFERASE DPE1, CHLOROPLASTIC/AMYLOPLASTIC"/>
    <property type="match status" value="1"/>
</dbReference>
<dbReference type="NCBIfam" id="NF008274">
    <property type="entry name" value="PRK11052.1"/>
    <property type="match status" value="1"/>
</dbReference>
<dbReference type="InterPro" id="IPR003385">
    <property type="entry name" value="Glyco_hydro_77"/>
</dbReference>
<evidence type="ECO:0000256" key="8">
    <source>
        <dbReference type="ARBA" id="ARBA00031423"/>
    </source>
</evidence>
<dbReference type="GO" id="GO:0004134">
    <property type="term" value="F:4-alpha-glucanotransferase activity"/>
    <property type="evidence" value="ECO:0007669"/>
    <property type="project" value="UniProtKB-EC"/>
</dbReference>
<dbReference type="Pfam" id="PF02446">
    <property type="entry name" value="Glyco_hydro_77"/>
    <property type="match status" value="1"/>
</dbReference>
<evidence type="ECO:0000256" key="6">
    <source>
        <dbReference type="ARBA" id="ARBA00022679"/>
    </source>
</evidence>
<evidence type="ECO:0000259" key="11">
    <source>
        <dbReference type="Pfam" id="PF21226"/>
    </source>
</evidence>
<evidence type="ECO:0000256" key="4">
    <source>
        <dbReference type="ARBA" id="ARBA00020295"/>
    </source>
</evidence>
<comment type="similarity">
    <text evidence="2 10">Belongs to the disproportionating enzyme family.</text>
</comment>
<comment type="caution">
    <text evidence="12">The sequence shown here is derived from an EMBL/GenBank/DDBJ whole genome shotgun (WGS) entry which is preliminary data.</text>
</comment>
<dbReference type="Pfam" id="PF21226">
    <property type="entry name" value="MalQ_N"/>
    <property type="match status" value="1"/>
</dbReference>
<evidence type="ECO:0000256" key="7">
    <source>
        <dbReference type="ARBA" id="ARBA00023277"/>
    </source>
</evidence>
<protein>
    <recommendedName>
        <fullName evidence="4 10">4-alpha-glucanotransferase</fullName>
        <ecNumber evidence="3 10">2.4.1.25</ecNumber>
    </recommendedName>
    <alternativeName>
        <fullName evidence="8 10">Amylomaltase</fullName>
    </alternativeName>
    <alternativeName>
        <fullName evidence="9 10">Disproportionating enzyme</fullName>
    </alternativeName>
</protein>
<dbReference type="GO" id="GO:0005975">
    <property type="term" value="P:carbohydrate metabolic process"/>
    <property type="evidence" value="ECO:0007669"/>
    <property type="project" value="InterPro"/>
</dbReference>
<dbReference type="AlphaFoldDB" id="A0A4R3YMX6"/>
<evidence type="ECO:0000256" key="2">
    <source>
        <dbReference type="ARBA" id="ARBA00005684"/>
    </source>
</evidence>
<evidence type="ECO:0000256" key="9">
    <source>
        <dbReference type="ARBA" id="ARBA00031501"/>
    </source>
</evidence>
<comment type="catalytic activity">
    <reaction evidence="1 10">
        <text>Transfers a segment of a (1-&gt;4)-alpha-D-glucan to a new position in an acceptor, which may be glucose or a (1-&gt;4)-alpha-D-glucan.</text>
        <dbReference type="EC" id="2.4.1.25"/>
    </reaction>
</comment>
<evidence type="ECO:0000256" key="10">
    <source>
        <dbReference type="RuleBase" id="RU361207"/>
    </source>
</evidence>
<dbReference type="SUPFAM" id="SSF51445">
    <property type="entry name" value="(Trans)glycosidases"/>
    <property type="match status" value="1"/>
</dbReference>
<evidence type="ECO:0000256" key="1">
    <source>
        <dbReference type="ARBA" id="ARBA00000439"/>
    </source>
</evidence>
<dbReference type="Proteomes" id="UP000295719">
    <property type="component" value="Unassembled WGS sequence"/>
</dbReference>
<keyword evidence="5 10" id="KW-0328">Glycosyltransferase</keyword>
<accession>A0A4R3YMX6</accession>
<dbReference type="Gene3D" id="3.20.20.80">
    <property type="entry name" value="Glycosidases"/>
    <property type="match status" value="1"/>
</dbReference>
<keyword evidence="13" id="KW-1185">Reference proteome</keyword>
<evidence type="ECO:0000313" key="12">
    <source>
        <dbReference type="EMBL" id="TCV93680.1"/>
    </source>
</evidence>
<name>A0A4R3YMX6_9GAMM</name>
<organism evidence="12 13">
    <name type="scientific">Biostraticola tofi</name>
    <dbReference type="NCBI Taxonomy" id="466109"/>
    <lineage>
        <taxon>Bacteria</taxon>
        <taxon>Pseudomonadati</taxon>
        <taxon>Pseudomonadota</taxon>
        <taxon>Gammaproteobacteria</taxon>
        <taxon>Enterobacterales</taxon>
        <taxon>Bruguierivoracaceae</taxon>
        <taxon>Biostraticola</taxon>
    </lineage>
</organism>
<evidence type="ECO:0000256" key="3">
    <source>
        <dbReference type="ARBA" id="ARBA00012560"/>
    </source>
</evidence>
<keyword evidence="7 10" id="KW-0119">Carbohydrate metabolism</keyword>
<dbReference type="EMBL" id="SMCR01000008">
    <property type="protein sequence ID" value="TCV93680.1"/>
    <property type="molecule type" value="Genomic_DNA"/>
</dbReference>
<dbReference type="EC" id="2.4.1.25" evidence="3 10"/>
<dbReference type="PANTHER" id="PTHR32438:SF5">
    <property type="entry name" value="4-ALPHA-GLUCANOTRANSFERASE DPE1, CHLOROPLASTIC_AMYLOPLASTIC"/>
    <property type="match status" value="1"/>
</dbReference>
<reference evidence="12 13" key="1">
    <citation type="submission" date="2019-03" db="EMBL/GenBank/DDBJ databases">
        <title>Genomic Encyclopedia of Type Strains, Phase IV (KMG-IV): sequencing the most valuable type-strain genomes for metagenomic binning, comparative biology and taxonomic classification.</title>
        <authorList>
            <person name="Goeker M."/>
        </authorList>
    </citation>
    <scope>NUCLEOTIDE SEQUENCE [LARGE SCALE GENOMIC DNA]</scope>
    <source>
        <strain evidence="12 13">DSM 19580</strain>
    </source>
</reference>
<evidence type="ECO:0000256" key="5">
    <source>
        <dbReference type="ARBA" id="ARBA00022676"/>
    </source>
</evidence>
<evidence type="ECO:0000313" key="13">
    <source>
        <dbReference type="Proteomes" id="UP000295719"/>
    </source>
</evidence>
<keyword evidence="6 10" id="KW-0808">Transferase</keyword>
<sequence>MDPQELDRTAARAGIKLKYTDAWGQEKTLGAETKQQLLAAMAGLAKDKDRNGPLPPVWVLRGTDSPRLTLTKAVNGHWTLIEEAGRRHQGQVKGSALTLPSGLPDGYHQLVLIQEGQQWECQLIRAPGRCYEPPEVAAGGKLWGCCIQLYTLRSERNWGIGDFGDLALLIEGTGKHQGAFVGLNPIHALYPALPQWASPYSPSSRHWLNVIYIDVGAVDDFVQSQQAQRWWSMPETKSRLAELRQSALVDYPGVMAFKLTALNHAWNQFRQRTDDCSRVAAFRAFVQAGGEKLRLQALFDALHEYLNDRQEETLERWQQWPSAYQDPDGEAVNDFCRRYPERIAFYQWLQWLASRQFDACFRLSRRLDMPIGIYRDLAVGVGEGGVETWSDRELYCLTASVGAPPDRLGPQGQNWGLPPQDPNVLIKRAYGPFIDMLRANMRHCGALRIDHVMSLLRLWWIPGHRDAGQGAYVEYPLQDLLGVLALESQRQRCMVIGEDLGTVPPEITGQLQEAGIYSYKVLFFERDKDGGFHTPDSYLLQAMATLTTHDLATLRGFWLSEDLKLGQRLGLYPSEEIFPSLLNDRRQDIQALLDQLIRSRCLDADAGTRADELDWSPELNLALHRYIALSRSTLLGLQPEDWLEMSQPVNVPGTTDEYPNWRRKLSRKIEEIFADEQVAKLLTAVNHCRQQAAANARKR</sequence>
<proteinExistence type="inferred from homology"/>
<dbReference type="RefSeq" id="WP_131866430.1">
    <property type="nucleotide sequence ID" value="NZ_SMCR01000008.1"/>
</dbReference>